<proteinExistence type="inferred from homology"/>
<dbReference type="InterPro" id="IPR016161">
    <property type="entry name" value="Ald_DH/histidinol_DH"/>
</dbReference>
<dbReference type="InterPro" id="IPR016162">
    <property type="entry name" value="Ald_DH_N"/>
</dbReference>
<dbReference type="PANTHER" id="PTHR43570:SF16">
    <property type="entry name" value="ALDEHYDE DEHYDROGENASE TYPE III, ISOFORM Q"/>
    <property type="match status" value="1"/>
</dbReference>
<dbReference type="GO" id="GO:0006081">
    <property type="term" value="P:aldehyde metabolic process"/>
    <property type="evidence" value="ECO:0007669"/>
    <property type="project" value="InterPro"/>
</dbReference>
<dbReference type="KEGG" id="mlt:VC82_1605"/>
<dbReference type="InterPro" id="IPR029510">
    <property type="entry name" value="Ald_DH_CS_GLU"/>
</dbReference>
<reference evidence="9 10" key="1">
    <citation type="submission" date="2015-03" db="EMBL/GenBank/DDBJ databases">
        <title>Complete genome sequence of Muricauda lutaonensis CC-HSB-11T, isolated from a coastal hot spring.</title>
        <authorList>
            <person name="Kim K.M."/>
        </authorList>
    </citation>
    <scope>NUCLEOTIDE SEQUENCE [LARGE SCALE GENOMIC DNA]</scope>
    <source>
        <strain evidence="9 10">CC-HSB-11</strain>
    </source>
</reference>
<name>A0A0D5YTN2_9FLAO</name>
<dbReference type="PATRIC" id="fig|516051.4.peg.1655"/>
<organism evidence="9 10">
    <name type="scientific">Flagellimonas lutaonensis</name>
    <dbReference type="NCBI Taxonomy" id="516051"/>
    <lineage>
        <taxon>Bacteria</taxon>
        <taxon>Pseudomonadati</taxon>
        <taxon>Bacteroidota</taxon>
        <taxon>Flavobacteriia</taxon>
        <taxon>Flavobacteriales</taxon>
        <taxon>Flavobacteriaceae</taxon>
        <taxon>Flagellimonas</taxon>
    </lineage>
</organism>
<evidence type="ECO:0000256" key="5">
    <source>
        <dbReference type="PIRSR" id="PIRSR036492-1"/>
    </source>
</evidence>
<evidence type="ECO:0000256" key="6">
    <source>
        <dbReference type="PROSITE-ProRule" id="PRU10007"/>
    </source>
</evidence>
<feature type="active site" evidence="5">
    <location>
        <position position="246"/>
    </location>
</feature>
<dbReference type="GO" id="GO:0004029">
    <property type="term" value="F:aldehyde dehydrogenase (NAD+) activity"/>
    <property type="evidence" value="ECO:0007669"/>
    <property type="project" value="TreeGrafter"/>
</dbReference>
<dbReference type="CDD" id="cd07136">
    <property type="entry name" value="ALDH_YwdH-P39616"/>
    <property type="match status" value="1"/>
</dbReference>
<evidence type="ECO:0000313" key="9">
    <source>
        <dbReference type="EMBL" id="AKA35223.1"/>
    </source>
</evidence>
<keyword evidence="3" id="KW-0520">NAD</keyword>
<keyword evidence="2 4" id="KW-0560">Oxidoreductase</keyword>
<dbReference type="PANTHER" id="PTHR43570">
    <property type="entry name" value="ALDEHYDE DEHYDROGENASE"/>
    <property type="match status" value="1"/>
</dbReference>
<evidence type="ECO:0000256" key="4">
    <source>
        <dbReference type="PIRNR" id="PIRNR036492"/>
    </source>
</evidence>
<dbReference type="STRING" id="516051.VC82_1605"/>
<dbReference type="PROSITE" id="PS00687">
    <property type="entry name" value="ALDEHYDE_DEHYDR_GLU"/>
    <property type="match status" value="1"/>
</dbReference>
<feature type="active site" evidence="5 6">
    <location>
        <position position="212"/>
    </location>
</feature>
<dbReference type="InterPro" id="IPR016160">
    <property type="entry name" value="Ald_DH_CS_CYS"/>
</dbReference>
<dbReference type="FunFam" id="3.40.605.10:FF:000004">
    <property type="entry name" value="Aldehyde dehydrogenase"/>
    <property type="match status" value="1"/>
</dbReference>
<protein>
    <recommendedName>
        <fullName evidence="4">Aldehyde dehydrogenase</fullName>
    </recommendedName>
</protein>
<dbReference type="InterPro" id="IPR012394">
    <property type="entry name" value="Aldehyde_DH_NAD(P)"/>
</dbReference>
<comment type="similarity">
    <text evidence="1 4 7">Belongs to the aldehyde dehydrogenase family.</text>
</comment>
<evidence type="ECO:0000256" key="7">
    <source>
        <dbReference type="RuleBase" id="RU003345"/>
    </source>
</evidence>
<keyword evidence="10" id="KW-1185">Reference proteome</keyword>
<dbReference type="PIRSF" id="PIRSF036492">
    <property type="entry name" value="ALDH"/>
    <property type="match status" value="1"/>
</dbReference>
<dbReference type="EMBL" id="CP011071">
    <property type="protein sequence ID" value="AKA35223.1"/>
    <property type="molecule type" value="Genomic_DNA"/>
</dbReference>
<gene>
    <name evidence="9" type="ORF">VC82_1605</name>
</gene>
<dbReference type="RefSeq" id="WP_045801895.1">
    <property type="nucleotide sequence ID" value="NZ_CP011071.1"/>
</dbReference>
<dbReference type="AlphaFoldDB" id="A0A0D5YTN2"/>
<dbReference type="InterPro" id="IPR016163">
    <property type="entry name" value="Ald_DH_C"/>
</dbReference>
<dbReference type="GO" id="GO:0005737">
    <property type="term" value="C:cytoplasm"/>
    <property type="evidence" value="ECO:0007669"/>
    <property type="project" value="TreeGrafter"/>
</dbReference>
<dbReference type="HOGENOM" id="CLU_005391_3_1_10"/>
<dbReference type="Gene3D" id="3.40.309.10">
    <property type="entry name" value="Aldehyde Dehydrogenase, Chain A, domain 2"/>
    <property type="match status" value="1"/>
</dbReference>
<dbReference type="Proteomes" id="UP000032726">
    <property type="component" value="Chromosome"/>
</dbReference>
<evidence type="ECO:0000256" key="3">
    <source>
        <dbReference type="ARBA" id="ARBA00023027"/>
    </source>
</evidence>
<dbReference type="Pfam" id="PF00171">
    <property type="entry name" value="Aldedh"/>
    <property type="match status" value="1"/>
</dbReference>
<sequence length="460" mass="51697">MGNSSISEVINKQRDFFKEGKTKDVSFRKKALKKLQRAIIAQENAICEALYKDLKKPKFECLATETQLTLSELRHAIKNIDLWSRPKRAPPSLSNFPSSDWIHYEPYGNVLIIAPWNYPFQLTVAPLIGAIAAGNTAVLKPSEFTPHTTAIISQIMKEVFEEGHVTVKEGGVEVSQALLKEKWDYIFFTGSTRVGKIVYKSAAEHLIPVTLELGGKSPCIVDGTAPLKLAAKRICWGKFLNAGQTCIAPDYILVHKTVKDKLVGELKKAIIKSYGENIRNSADYGRIISKEHYTRLKEMLEGEDILFGGTFDDGDVFLGPTLLNESDLESKAMQEEIFGPILPIISYETEADIERYLNHFGKPLALYVFSRNKNFQKKIIQQYSFGGGVINDTVIQITNKRLPFGGVGASGIGSYHGKHSFELFSHKKAIIKKANWLDIPLRYAPYTLAERWVKKFKHLL</sequence>
<feature type="domain" description="Aldehyde dehydrogenase" evidence="8">
    <location>
        <begin position="5"/>
        <end position="429"/>
    </location>
</feature>
<evidence type="ECO:0000259" key="8">
    <source>
        <dbReference type="Pfam" id="PF00171"/>
    </source>
</evidence>
<accession>A0A0D5YTN2</accession>
<dbReference type="PROSITE" id="PS00070">
    <property type="entry name" value="ALDEHYDE_DEHYDR_CYS"/>
    <property type="match status" value="1"/>
</dbReference>
<dbReference type="InterPro" id="IPR015590">
    <property type="entry name" value="Aldehyde_DH_dom"/>
</dbReference>
<dbReference type="OrthoDB" id="9762913at2"/>
<dbReference type="SUPFAM" id="SSF53720">
    <property type="entry name" value="ALDH-like"/>
    <property type="match status" value="1"/>
</dbReference>
<dbReference type="FunFam" id="3.40.309.10:FF:000003">
    <property type="entry name" value="Aldehyde dehydrogenase"/>
    <property type="match status" value="1"/>
</dbReference>
<evidence type="ECO:0000256" key="2">
    <source>
        <dbReference type="ARBA" id="ARBA00023002"/>
    </source>
</evidence>
<evidence type="ECO:0000256" key="1">
    <source>
        <dbReference type="ARBA" id="ARBA00009986"/>
    </source>
</evidence>
<dbReference type="Gene3D" id="3.40.605.10">
    <property type="entry name" value="Aldehyde Dehydrogenase, Chain A, domain 1"/>
    <property type="match status" value="1"/>
</dbReference>
<evidence type="ECO:0000313" key="10">
    <source>
        <dbReference type="Proteomes" id="UP000032726"/>
    </source>
</evidence>